<gene>
    <name evidence="1" type="ORF">CORC01_09073</name>
</gene>
<proteinExistence type="predicted"/>
<evidence type="ECO:0000313" key="2">
    <source>
        <dbReference type="Proteomes" id="UP000176998"/>
    </source>
</evidence>
<dbReference type="GeneID" id="34562213"/>
<comment type="caution">
    <text evidence="1">The sequence shown here is derived from an EMBL/GenBank/DDBJ whole genome shotgun (WGS) entry which is preliminary data.</text>
</comment>
<dbReference type="Proteomes" id="UP000176998">
    <property type="component" value="Unassembled WGS sequence"/>
</dbReference>
<protein>
    <submittedName>
        <fullName evidence="1">Uncharacterized protein</fullName>
    </submittedName>
</protein>
<name>A0A1G4B2M4_9PEZI</name>
<sequence>MWSPTDSMFRIIPRETLSNDSGSNTNYVRTEVQTMRRDQEVIMSSYEVIAGGTRIRILPITYKTLSASRFFRRMLR</sequence>
<dbReference type="RefSeq" id="XP_022472802.1">
    <property type="nucleotide sequence ID" value="XM_022620703.1"/>
</dbReference>
<accession>A0A1G4B2M4</accession>
<dbReference type="AlphaFoldDB" id="A0A1G4B2M4"/>
<reference evidence="1 2" key="1">
    <citation type="submission" date="2016-09" db="EMBL/GenBank/DDBJ databases">
        <authorList>
            <person name="Capua I."/>
            <person name="De Benedictis P."/>
            <person name="Joannis T."/>
            <person name="Lombin L.H."/>
            <person name="Cattoli G."/>
        </authorList>
    </citation>
    <scope>NUCLEOTIDE SEQUENCE [LARGE SCALE GENOMIC DNA]</scope>
    <source>
        <strain evidence="1 2">IMI 309357</strain>
    </source>
</reference>
<evidence type="ECO:0000313" key="1">
    <source>
        <dbReference type="EMBL" id="OHE95641.1"/>
    </source>
</evidence>
<dbReference type="EMBL" id="MJBS01000080">
    <property type="protein sequence ID" value="OHE95641.1"/>
    <property type="molecule type" value="Genomic_DNA"/>
</dbReference>
<keyword evidence="2" id="KW-1185">Reference proteome</keyword>
<organism evidence="1 2">
    <name type="scientific">Colletotrichum orchidophilum</name>
    <dbReference type="NCBI Taxonomy" id="1209926"/>
    <lineage>
        <taxon>Eukaryota</taxon>
        <taxon>Fungi</taxon>
        <taxon>Dikarya</taxon>
        <taxon>Ascomycota</taxon>
        <taxon>Pezizomycotina</taxon>
        <taxon>Sordariomycetes</taxon>
        <taxon>Hypocreomycetidae</taxon>
        <taxon>Glomerellales</taxon>
        <taxon>Glomerellaceae</taxon>
        <taxon>Colletotrichum</taxon>
    </lineage>
</organism>